<evidence type="ECO:0000256" key="1">
    <source>
        <dbReference type="SAM" id="MobiDB-lite"/>
    </source>
</evidence>
<organism evidence="4 5">
    <name type="scientific">Allosphingosinicella deserti</name>
    <dbReference type="NCBI Taxonomy" id="2116704"/>
    <lineage>
        <taxon>Bacteria</taxon>
        <taxon>Pseudomonadati</taxon>
        <taxon>Pseudomonadota</taxon>
        <taxon>Alphaproteobacteria</taxon>
        <taxon>Sphingomonadales</taxon>
        <taxon>Sphingomonadaceae</taxon>
        <taxon>Allosphingosinicella</taxon>
    </lineage>
</organism>
<sequence>MVTVAEKARSAEREDLAGEALEFPDAEWVSEPPPPSFGRSPSPCRGGSNGSDQTDGRRVAAIAAVVESVADPEIPVLSIVDLGIVRAVEADRVVLTPTYTGCPATHVIERDVRDALDAAGYRDVRIDTVLSPAWTTDWITPEGRARLHAYGIAPPDPEGRRVAVCPQCGSRQTEEISRFGSTPCKALWRCRDCAEPFDLFKCH</sequence>
<dbReference type="Pfam" id="PF01883">
    <property type="entry name" value="FeS_assembly_P"/>
    <property type="match status" value="1"/>
</dbReference>
<proteinExistence type="predicted"/>
<dbReference type="AlphaFoldDB" id="A0A2P7QNV2"/>
<comment type="caution">
    <text evidence="4">The sequence shown here is derived from an EMBL/GenBank/DDBJ whole genome shotgun (WGS) entry which is preliminary data.</text>
</comment>
<gene>
    <name evidence="4" type="primary">paaJ</name>
    <name evidence="4" type="ORF">C7I55_13645</name>
</gene>
<feature type="domain" description="MIP18 family-like" evidence="2">
    <location>
        <begin position="60"/>
        <end position="118"/>
    </location>
</feature>
<dbReference type="NCBIfam" id="TIGR02159">
    <property type="entry name" value="PA_CoA_Oxy4"/>
    <property type="match status" value="1"/>
</dbReference>
<evidence type="ECO:0000259" key="3">
    <source>
        <dbReference type="Pfam" id="PF23451"/>
    </source>
</evidence>
<dbReference type="InterPro" id="IPR034904">
    <property type="entry name" value="FSCA_dom_sf"/>
</dbReference>
<name>A0A2P7QNV2_9SPHN</name>
<feature type="domain" description="PaaD zinc beta ribbon" evidence="3">
    <location>
        <begin position="160"/>
        <end position="201"/>
    </location>
</feature>
<dbReference type="PANTHER" id="PTHR42831">
    <property type="entry name" value="FE-S PROTEIN MATURATION AUXILIARY FACTOR YITW"/>
    <property type="match status" value="1"/>
</dbReference>
<feature type="compositionally biased region" description="Low complexity" evidence="1">
    <location>
        <begin position="37"/>
        <end position="46"/>
    </location>
</feature>
<accession>A0A2P7QNV2</accession>
<dbReference type="OrthoDB" id="3684942at2"/>
<dbReference type="Pfam" id="PF23451">
    <property type="entry name" value="Zn_ribbon_PaaD"/>
    <property type="match status" value="1"/>
</dbReference>
<evidence type="ECO:0000313" key="5">
    <source>
        <dbReference type="Proteomes" id="UP000241167"/>
    </source>
</evidence>
<keyword evidence="5" id="KW-1185">Reference proteome</keyword>
<dbReference type="Gene3D" id="3.30.300.130">
    <property type="entry name" value="Fe-S cluster assembly (FSCA)"/>
    <property type="match status" value="1"/>
</dbReference>
<dbReference type="InterPro" id="IPR056572">
    <property type="entry name" value="Zn_ribbon_PaaD"/>
</dbReference>
<dbReference type="SUPFAM" id="SSF117916">
    <property type="entry name" value="Fe-S cluster assembly (FSCA) domain-like"/>
    <property type="match status" value="1"/>
</dbReference>
<feature type="region of interest" description="Disordered" evidence="1">
    <location>
        <begin position="1"/>
        <end position="55"/>
    </location>
</feature>
<dbReference type="Proteomes" id="UP000241167">
    <property type="component" value="Unassembled WGS sequence"/>
</dbReference>
<dbReference type="InterPro" id="IPR052339">
    <property type="entry name" value="Fe-S_Maturation_MIP18"/>
</dbReference>
<protein>
    <submittedName>
        <fullName evidence="4">Phenylacetate-CoA oxygenase subunit PaaJ</fullName>
    </submittedName>
</protein>
<evidence type="ECO:0000259" key="2">
    <source>
        <dbReference type="Pfam" id="PF01883"/>
    </source>
</evidence>
<dbReference type="InterPro" id="IPR002744">
    <property type="entry name" value="MIP18-like"/>
</dbReference>
<dbReference type="EMBL" id="PXYI01000004">
    <property type="protein sequence ID" value="PSJ39636.1"/>
    <property type="molecule type" value="Genomic_DNA"/>
</dbReference>
<feature type="compositionally biased region" description="Basic and acidic residues" evidence="1">
    <location>
        <begin position="1"/>
        <end position="16"/>
    </location>
</feature>
<dbReference type="PANTHER" id="PTHR42831:SF3">
    <property type="entry name" value="1,2-PHENYLACETYL-COA EPOXIDASE, SUBUNIT D-RELATED"/>
    <property type="match status" value="1"/>
</dbReference>
<dbReference type="InterPro" id="IPR011883">
    <property type="entry name" value="PaaD-like"/>
</dbReference>
<evidence type="ECO:0000313" key="4">
    <source>
        <dbReference type="EMBL" id="PSJ39636.1"/>
    </source>
</evidence>
<reference evidence="4 5" key="1">
    <citation type="submission" date="2018-03" db="EMBL/GenBank/DDBJ databases">
        <title>The draft genome of Sphingosinicella sp. GL-C-18.</title>
        <authorList>
            <person name="Liu L."/>
            <person name="Li L."/>
            <person name="Liang L."/>
            <person name="Zhang X."/>
            <person name="Wang T."/>
        </authorList>
    </citation>
    <scope>NUCLEOTIDE SEQUENCE [LARGE SCALE GENOMIC DNA]</scope>
    <source>
        <strain evidence="4 5">GL-C-18</strain>
    </source>
</reference>